<dbReference type="GO" id="GO:0051787">
    <property type="term" value="F:misfolded protein binding"/>
    <property type="evidence" value="ECO:0007669"/>
    <property type="project" value="TreeGrafter"/>
</dbReference>
<evidence type="ECO:0000256" key="1">
    <source>
        <dbReference type="ARBA" id="ARBA00023186"/>
    </source>
</evidence>
<feature type="non-terminal residue" evidence="8">
    <location>
        <position position="1"/>
    </location>
</feature>
<evidence type="ECO:0000256" key="3">
    <source>
        <dbReference type="ARBA" id="ARBA00041533"/>
    </source>
</evidence>
<protein>
    <recommendedName>
        <fullName evidence="2">DnaJ homolog subfamily B member 9</fullName>
    </recommendedName>
    <alternativeName>
        <fullName evidence="3">Endoplasmic reticulum DNA J domain-containing protein 4</fullName>
    </alternativeName>
</protein>
<dbReference type="GO" id="GO:0051087">
    <property type="term" value="F:protein-folding chaperone binding"/>
    <property type="evidence" value="ECO:0007669"/>
    <property type="project" value="TreeGrafter"/>
</dbReference>
<dbReference type="GO" id="GO:0036503">
    <property type="term" value="P:ERAD pathway"/>
    <property type="evidence" value="ECO:0007669"/>
    <property type="project" value="TreeGrafter"/>
</dbReference>
<feature type="domain" description="J" evidence="7">
    <location>
        <begin position="22"/>
        <end position="86"/>
    </location>
</feature>
<proteinExistence type="predicted"/>
<feature type="region of interest" description="Disordered" evidence="6">
    <location>
        <begin position="76"/>
        <end position="130"/>
    </location>
</feature>
<dbReference type="InterPro" id="IPR051948">
    <property type="entry name" value="Hsp70_co-chaperone_J-domain"/>
</dbReference>
<sequence>SKLALESKLSEHLIQRVIMGKDFYKILNIRHNSSEIEIKKAYLKLAMKYHPDKNKSEGAEDKFKEISEAYKVLSDKEEKRKYDCGEDGPHSNKNERHSSQNGSHSSENERHHRPNGSHSSQNGREPWNDIRSPFAQFNMIPSLSPMDNFVFLHSHNIIHAHTAAQMHSFFF</sequence>
<dbReference type="SUPFAM" id="SSF46565">
    <property type="entry name" value="Chaperone J-domain"/>
    <property type="match status" value="1"/>
</dbReference>
<keyword evidence="1" id="KW-0143">Chaperone</keyword>
<evidence type="ECO:0000256" key="4">
    <source>
        <dbReference type="ARBA" id="ARBA00045428"/>
    </source>
</evidence>
<dbReference type="InterPro" id="IPR036869">
    <property type="entry name" value="J_dom_sf"/>
</dbReference>
<dbReference type="InterPro" id="IPR001623">
    <property type="entry name" value="DnaJ_domain"/>
</dbReference>
<name>A0A0K2VJH8_LEPSM</name>
<dbReference type="GO" id="GO:0005783">
    <property type="term" value="C:endoplasmic reticulum"/>
    <property type="evidence" value="ECO:0007669"/>
    <property type="project" value="TreeGrafter"/>
</dbReference>
<reference evidence="8" key="1">
    <citation type="submission" date="2014-05" db="EMBL/GenBank/DDBJ databases">
        <authorList>
            <person name="Chronopoulou M."/>
        </authorList>
    </citation>
    <scope>NUCLEOTIDE SEQUENCE</scope>
    <source>
        <tissue evidence="8">Whole organism</tissue>
    </source>
</reference>
<dbReference type="PANTHER" id="PTHR44360">
    <property type="entry name" value="DNAJ HOMOLOG SUBFAMILY B MEMBER 9"/>
    <property type="match status" value="1"/>
</dbReference>
<evidence type="ECO:0000256" key="2">
    <source>
        <dbReference type="ARBA" id="ARBA00040158"/>
    </source>
</evidence>
<comment type="subunit">
    <text evidence="5">Interacts with HSPA5/BiP; interaction is direct. Interacts with ERN1/IRE1 (via the luminal region). Interacts with DERL1.</text>
</comment>
<accession>A0A0K2VJH8</accession>
<organism evidence="8">
    <name type="scientific">Lepeophtheirus salmonis</name>
    <name type="common">Salmon louse</name>
    <name type="synonym">Caligus salmonis</name>
    <dbReference type="NCBI Taxonomy" id="72036"/>
    <lineage>
        <taxon>Eukaryota</taxon>
        <taxon>Metazoa</taxon>
        <taxon>Ecdysozoa</taxon>
        <taxon>Arthropoda</taxon>
        <taxon>Crustacea</taxon>
        <taxon>Multicrustacea</taxon>
        <taxon>Hexanauplia</taxon>
        <taxon>Copepoda</taxon>
        <taxon>Siphonostomatoida</taxon>
        <taxon>Caligidae</taxon>
        <taxon>Lepeophtheirus</taxon>
    </lineage>
</organism>
<dbReference type="SMART" id="SM00271">
    <property type="entry name" value="DnaJ"/>
    <property type="match status" value="1"/>
</dbReference>
<dbReference type="PRINTS" id="PR00625">
    <property type="entry name" value="JDOMAIN"/>
</dbReference>
<dbReference type="OrthoDB" id="6342062at2759"/>
<comment type="function">
    <text evidence="4">Co-chaperone for Hsp70 protein HSPA5/BiP that acts as a key repressor of the ERN1/IRE1-mediated unfolded protein response (UPR). J domain-containing co-chaperones stimulate the ATPase activity of Hsp70 proteins and are required for efficient substrate recognition by Hsp70 proteins. In the unstressed endoplasmic reticulum, interacts with the luminal region of ERN1/IRE1 and selectively recruits HSPA5/BiP: HSPA5/BiP disrupts the dimerization of the active ERN1/IRE1 luminal region, thereby inactivating ERN1/IRE1. Also involved in endoplasmic reticulum-associated degradation (ERAD) of misfolded proteins. Required for survival of B-cell progenitors and normal antibody production.</text>
</comment>
<dbReference type="Gene3D" id="1.10.287.110">
    <property type="entry name" value="DnaJ domain"/>
    <property type="match status" value="1"/>
</dbReference>
<evidence type="ECO:0000256" key="5">
    <source>
        <dbReference type="ARBA" id="ARBA00046365"/>
    </source>
</evidence>
<feature type="compositionally biased region" description="Basic and acidic residues" evidence="6">
    <location>
        <begin position="76"/>
        <end position="98"/>
    </location>
</feature>
<dbReference type="EMBL" id="HACA01032785">
    <property type="protein sequence ID" value="CDW50146.1"/>
    <property type="molecule type" value="Transcribed_RNA"/>
</dbReference>
<dbReference type="CDD" id="cd06257">
    <property type="entry name" value="DnaJ"/>
    <property type="match status" value="1"/>
</dbReference>
<evidence type="ECO:0000259" key="7">
    <source>
        <dbReference type="PROSITE" id="PS50076"/>
    </source>
</evidence>
<dbReference type="Pfam" id="PF00226">
    <property type="entry name" value="DnaJ"/>
    <property type="match status" value="1"/>
</dbReference>
<dbReference type="PROSITE" id="PS50076">
    <property type="entry name" value="DNAJ_2"/>
    <property type="match status" value="1"/>
</dbReference>
<dbReference type="AlphaFoldDB" id="A0A0K2VJH8"/>
<keyword evidence="8" id="KW-0346">Stress response</keyword>
<evidence type="ECO:0000256" key="6">
    <source>
        <dbReference type="SAM" id="MobiDB-lite"/>
    </source>
</evidence>
<evidence type="ECO:0000313" key="8">
    <source>
        <dbReference type="EMBL" id="CDW50146.1"/>
    </source>
</evidence>
<dbReference type="PANTHER" id="PTHR44360:SF1">
    <property type="entry name" value="DNAJ HOMOLOG SUBFAMILY B MEMBER 9"/>
    <property type="match status" value="1"/>
</dbReference>